<dbReference type="AlphaFoldDB" id="A0A0F3RWA8"/>
<dbReference type="RefSeq" id="WP_045806376.1">
    <property type="nucleotide sequence ID" value="NZ_JZCR01000003.1"/>
</dbReference>
<organism evidence="1 2">
    <name type="scientific">Levilactobacillus spicheri</name>
    <dbReference type="NCBI Taxonomy" id="216463"/>
    <lineage>
        <taxon>Bacteria</taxon>
        <taxon>Bacillati</taxon>
        <taxon>Bacillota</taxon>
        <taxon>Bacilli</taxon>
        <taxon>Lactobacillales</taxon>
        <taxon>Lactobacillaceae</taxon>
        <taxon>Levilactobacillus</taxon>
    </lineage>
</organism>
<evidence type="ECO:0008006" key="3">
    <source>
        <dbReference type="Google" id="ProtNLM"/>
    </source>
</evidence>
<dbReference type="EMBL" id="JZCR01000003">
    <property type="protein sequence ID" value="KJW13879.1"/>
    <property type="molecule type" value="Genomic_DNA"/>
</dbReference>
<gene>
    <name evidence="1" type="ORF">VC81_01505</name>
</gene>
<accession>A0A0F3RWA8</accession>
<comment type="caution">
    <text evidence="1">The sequence shown here is derived from an EMBL/GenBank/DDBJ whole genome shotgun (WGS) entry which is preliminary data.</text>
</comment>
<proteinExistence type="predicted"/>
<dbReference type="PATRIC" id="fig|216463.3.peg.2096"/>
<evidence type="ECO:0000313" key="1">
    <source>
        <dbReference type="EMBL" id="KJW13879.1"/>
    </source>
</evidence>
<dbReference type="Proteomes" id="UP000033491">
    <property type="component" value="Unassembled WGS sequence"/>
</dbReference>
<protein>
    <recommendedName>
        <fullName evidence="3">Bacterial Ig domain-containing protein</fullName>
    </recommendedName>
</protein>
<reference evidence="1 2" key="1">
    <citation type="submission" date="2015-03" db="EMBL/GenBank/DDBJ databases">
        <authorList>
            <person name="Zheng J."/>
            <person name="Ganezle M."/>
        </authorList>
    </citation>
    <scope>NUCLEOTIDE SEQUENCE [LARGE SCALE GENOMIC DNA]</scope>
    <source>
        <strain evidence="1 2">LP38</strain>
    </source>
</reference>
<sequence>MSDQRKETGQPVMCVAETGAVAADASATTLFLPQAQAITATSRLRLKKYRAKRRQLVFRGGRPGMVVVVKSARDRVVTLVTVTTRGAFTVRLSPHQAHRVAKDGKHVSVTVLAGIQQQYTQRVRV</sequence>
<evidence type="ECO:0000313" key="2">
    <source>
        <dbReference type="Proteomes" id="UP000033491"/>
    </source>
</evidence>
<name>A0A0F3RWA8_9LACO</name>